<evidence type="ECO:0000313" key="3">
    <source>
        <dbReference type="Proteomes" id="UP000011632"/>
    </source>
</evidence>
<gene>
    <name evidence="2" type="ORF">C489_04506</name>
</gene>
<reference evidence="2 3" key="1">
    <citation type="journal article" date="2014" name="PLoS Genet.">
        <title>Phylogenetically driven sequencing of extremely halophilic archaea reveals strategies for static and dynamic osmo-response.</title>
        <authorList>
            <person name="Becker E.A."/>
            <person name="Seitzer P.M."/>
            <person name="Tritt A."/>
            <person name="Larsen D."/>
            <person name="Krusor M."/>
            <person name="Yao A.I."/>
            <person name="Wu D."/>
            <person name="Madern D."/>
            <person name="Eisen J.A."/>
            <person name="Darling A.E."/>
            <person name="Facciotti M.T."/>
        </authorList>
    </citation>
    <scope>NUCLEOTIDE SEQUENCE [LARGE SCALE GENOMIC DNA]</scope>
    <source>
        <strain evidence="2 3">JCM 10478</strain>
    </source>
</reference>
<evidence type="ECO:0000256" key="1">
    <source>
        <dbReference type="SAM" id="MobiDB-lite"/>
    </source>
</evidence>
<organism evidence="2 3">
    <name type="scientific">Natrinema versiforme JCM 10478</name>
    <dbReference type="NCBI Taxonomy" id="1227496"/>
    <lineage>
        <taxon>Archaea</taxon>
        <taxon>Methanobacteriati</taxon>
        <taxon>Methanobacteriota</taxon>
        <taxon>Stenosarchaea group</taxon>
        <taxon>Halobacteria</taxon>
        <taxon>Halobacteriales</taxon>
        <taxon>Natrialbaceae</taxon>
        <taxon>Natrinema</taxon>
    </lineage>
</organism>
<proteinExistence type="predicted"/>
<dbReference type="PATRIC" id="fig|1227496.3.peg.906"/>
<feature type="compositionally biased region" description="Polar residues" evidence="1">
    <location>
        <begin position="186"/>
        <end position="205"/>
    </location>
</feature>
<name>L9Y9H2_9EURY</name>
<evidence type="ECO:0000313" key="2">
    <source>
        <dbReference type="EMBL" id="ELY69528.1"/>
    </source>
</evidence>
<feature type="region of interest" description="Disordered" evidence="1">
    <location>
        <begin position="1"/>
        <end position="68"/>
    </location>
</feature>
<dbReference type="Proteomes" id="UP000011632">
    <property type="component" value="Unassembled WGS sequence"/>
</dbReference>
<protein>
    <submittedName>
        <fullName evidence="2">Uncharacterized protein</fullName>
    </submittedName>
</protein>
<feature type="region of interest" description="Disordered" evidence="1">
    <location>
        <begin position="172"/>
        <end position="213"/>
    </location>
</feature>
<dbReference type="EMBL" id="AOID01000015">
    <property type="protein sequence ID" value="ELY69528.1"/>
    <property type="molecule type" value="Genomic_DNA"/>
</dbReference>
<feature type="compositionally biased region" description="Polar residues" evidence="1">
    <location>
        <begin position="51"/>
        <end position="62"/>
    </location>
</feature>
<feature type="compositionally biased region" description="Acidic residues" evidence="1">
    <location>
        <begin position="17"/>
        <end position="41"/>
    </location>
</feature>
<sequence>MGGTASLIALSAGCLSGDEDEGSPSDDGTSDPEDTENDDLPDALAGYETHAFQSPDRTTSPSAELLQDRSAADDWLSLRESPPESLTGFVEDTDFETSVLVKLEAGAPDPCHEMHLESIGIDESEENDDSLALRAAVEETADEKEACATQETTVGRLVRATFESEPLSKLSVSIRDRHGQSHGIATASQSVSESTSGNDGGTDNATDSDSDSE</sequence>
<keyword evidence="3" id="KW-1185">Reference proteome</keyword>
<comment type="caution">
    <text evidence="2">The sequence shown here is derived from an EMBL/GenBank/DDBJ whole genome shotgun (WGS) entry which is preliminary data.</text>
</comment>
<dbReference type="AlphaFoldDB" id="L9Y9H2"/>
<accession>L9Y9H2</accession>